<keyword evidence="3" id="KW-1185">Reference proteome</keyword>
<name>A0AAD7FYC2_9AGAR</name>
<protein>
    <submittedName>
        <fullName evidence="2">Uncharacterized protein</fullName>
    </submittedName>
</protein>
<evidence type="ECO:0000313" key="3">
    <source>
        <dbReference type="Proteomes" id="UP001221142"/>
    </source>
</evidence>
<accession>A0AAD7FYC2</accession>
<dbReference type="Proteomes" id="UP001221142">
    <property type="component" value="Unassembled WGS sequence"/>
</dbReference>
<comment type="caution">
    <text evidence="2">The sequence shown here is derived from an EMBL/GenBank/DDBJ whole genome shotgun (WGS) entry which is preliminary data.</text>
</comment>
<feature type="region of interest" description="Disordered" evidence="1">
    <location>
        <begin position="271"/>
        <end position="316"/>
    </location>
</feature>
<feature type="region of interest" description="Disordered" evidence="1">
    <location>
        <begin position="228"/>
        <end position="249"/>
    </location>
</feature>
<evidence type="ECO:0000313" key="2">
    <source>
        <dbReference type="EMBL" id="KAJ7644491.1"/>
    </source>
</evidence>
<sequence length="316" mass="35707">MEFPPHLMFSALTWSGKPVEGGTGDQYDVWHVGTYNEAASVQLEKTGPSTTEPGAVEYVPAEPTSFNYTRHAWVKCIDYYDSKVMAENSPPVFSICLPGRVQWPQQLESPSFDYERPSKGPPFIFYGEDFNTYGPGGNDWLHGLYFKAPDLPGQEKADAETTVAGNRGRGWAGDWAMRLLELQDRREPLGERTQVIWDTDGNESDFESPERPERIWGIEFRLEALEITESADEEYDEDDDGPSESKRTISDYGVRATVLRVFVTDKQLEKLREPQVLEPELDDEDEVAAESSMKRKAETESVNSEGAGDSKKRKKK</sequence>
<dbReference type="AlphaFoldDB" id="A0AAD7FYC2"/>
<organism evidence="2 3">
    <name type="scientific">Roridomyces roridus</name>
    <dbReference type="NCBI Taxonomy" id="1738132"/>
    <lineage>
        <taxon>Eukaryota</taxon>
        <taxon>Fungi</taxon>
        <taxon>Dikarya</taxon>
        <taxon>Basidiomycota</taxon>
        <taxon>Agaricomycotina</taxon>
        <taxon>Agaricomycetes</taxon>
        <taxon>Agaricomycetidae</taxon>
        <taxon>Agaricales</taxon>
        <taxon>Marasmiineae</taxon>
        <taxon>Mycenaceae</taxon>
        <taxon>Roridomyces</taxon>
    </lineage>
</organism>
<proteinExistence type="predicted"/>
<gene>
    <name evidence="2" type="ORF">FB45DRAFT_898066</name>
</gene>
<evidence type="ECO:0000256" key="1">
    <source>
        <dbReference type="SAM" id="MobiDB-lite"/>
    </source>
</evidence>
<feature type="compositionally biased region" description="Acidic residues" evidence="1">
    <location>
        <begin position="279"/>
        <end position="288"/>
    </location>
</feature>
<reference evidence="2" key="1">
    <citation type="submission" date="2023-03" db="EMBL/GenBank/DDBJ databases">
        <title>Massive genome expansion in bonnet fungi (Mycena s.s.) driven by repeated elements and novel gene families across ecological guilds.</title>
        <authorList>
            <consortium name="Lawrence Berkeley National Laboratory"/>
            <person name="Harder C.B."/>
            <person name="Miyauchi S."/>
            <person name="Viragh M."/>
            <person name="Kuo A."/>
            <person name="Thoen E."/>
            <person name="Andreopoulos B."/>
            <person name="Lu D."/>
            <person name="Skrede I."/>
            <person name="Drula E."/>
            <person name="Henrissat B."/>
            <person name="Morin E."/>
            <person name="Kohler A."/>
            <person name="Barry K."/>
            <person name="LaButti K."/>
            <person name="Morin E."/>
            <person name="Salamov A."/>
            <person name="Lipzen A."/>
            <person name="Mereny Z."/>
            <person name="Hegedus B."/>
            <person name="Baldrian P."/>
            <person name="Stursova M."/>
            <person name="Weitz H."/>
            <person name="Taylor A."/>
            <person name="Grigoriev I.V."/>
            <person name="Nagy L.G."/>
            <person name="Martin F."/>
            <person name="Kauserud H."/>
        </authorList>
    </citation>
    <scope>NUCLEOTIDE SEQUENCE</scope>
    <source>
        <strain evidence="2">9284</strain>
    </source>
</reference>
<feature type="compositionally biased region" description="Acidic residues" evidence="1">
    <location>
        <begin position="229"/>
        <end position="242"/>
    </location>
</feature>
<dbReference type="EMBL" id="JARKIF010000003">
    <property type="protein sequence ID" value="KAJ7644491.1"/>
    <property type="molecule type" value="Genomic_DNA"/>
</dbReference>